<feature type="transmembrane region" description="Helical" evidence="1">
    <location>
        <begin position="230"/>
        <end position="252"/>
    </location>
</feature>
<dbReference type="EMBL" id="JASMQC010000009">
    <property type="protein sequence ID" value="KAK1942700.1"/>
    <property type="molecule type" value="Genomic_DNA"/>
</dbReference>
<evidence type="ECO:0000259" key="2">
    <source>
        <dbReference type="PROSITE" id="PS50125"/>
    </source>
</evidence>
<protein>
    <submittedName>
        <fullName evidence="3">Adenylate cyclase</fullName>
    </submittedName>
</protein>
<dbReference type="Gene3D" id="3.30.70.1230">
    <property type="entry name" value="Nucleotide cyclase"/>
    <property type="match status" value="1"/>
</dbReference>
<keyword evidence="1" id="KW-1133">Transmembrane helix</keyword>
<keyword evidence="1" id="KW-0472">Membrane</keyword>
<feature type="domain" description="Guanylate cyclase" evidence="2">
    <location>
        <begin position="323"/>
        <end position="466"/>
    </location>
</feature>
<evidence type="ECO:0000313" key="3">
    <source>
        <dbReference type="EMBL" id="KAK1942700.1"/>
    </source>
</evidence>
<dbReference type="GO" id="GO:0009190">
    <property type="term" value="P:cyclic nucleotide biosynthetic process"/>
    <property type="evidence" value="ECO:0007669"/>
    <property type="project" value="InterPro"/>
</dbReference>
<dbReference type="AlphaFoldDB" id="A0AAD9GQ96"/>
<dbReference type="PANTHER" id="PTHR43081">
    <property type="entry name" value="ADENYLATE CYCLASE, TERMINAL-DIFFERENTIATION SPECIFIC-RELATED"/>
    <property type="match status" value="1"/>
</dbReference>
<dbReference type="Proteomes" id="UP001259832">
    <property type="component" value="Unassembled WGS sequence"/>
</dbReference>
<comment type="caution">
    <text evidence="3">The sequence shown here is derived from an EMBL/GenBank/DDBJ whole genome shotgun (WGS) entry which is preliminary data.</text>
</comment>
<dbReference type="GO" id="GO:0035556">
    <property type="term" value="P:intracellular signal transduction"/>
    <property type="evidence" value="ECO:0007669"/>
    <property type="project" value="InterPro"/>
</dbReference>
<reference evidence="3" key="1">
    <citation type="submission" date="2023-08" db="EMBL/GenBank/DDBJ databases">
        <title>Reference Genome Resource for the Citrus Pathogen Phytophthora citrophthora.</title>
        <authorList>
            <person name="Moller H."/>
            <person name="Coetzee B."/>
            <person name="Rose L.J."/>
            <person name="Van Niekerk J.M."/>
        </authorList>
    </citation>
    <scope>NUCLEOTIDE SEQUENCE</scope>
    <source>
        <strain evidence="3">STE-U-9442</strain>
    </source>
</reference>
<dbReference type="InterPro" id="IPR050697">
    <property type="entry name" value="Adenylyl/Guanylyl_Cyclase_3/4"/>
</dbReference>
<evidence type="ECO:0000256" key="1">
    <source>
        <dbReference type="SAM" id="Phobius"/>
    </source>
</evidence>
<proteinExistence type="predicted"/>
<name>A0AAD9GQ96_9STRA</name>
<sequence length="551" mass="61926">MISALLCIIALALSALATGLLILKLYRDWVVHASSVLWLLAIFFTYQCIGASARLIYFLWLTVYAERTADKRDDLEGQALVGTELYRLGTSAVLQLENRQSAWVTATIIVGDTTHFGLTIWIALLVYELSKLVAISMDRGDQHERARIRLYTCVGHMGIAVFLAVEITLAGICSGYSRYAYMLLLGVYVLQILVLVYMIVTVVILKVNGRDYESVHGRFEASPLYQRLKWIMLAYALFASQFHLSSVIMYAAPGKSKRLANYAGASFMLYYLRGFVLSIVTGCSRPCVLRCLSCLISVEINENYMDQDGLRPNGWDLPYVHPVFVFTDIESSTELWAIGDGRIMLQAIEIHDNILRSLLAPYRGYEITTAGDSFQLAFHTIQEAVEYCFEAQIQLLHAKWPKKLHGLVQATRKVRFRTRTIFRGLRVRMGVHDAVNSEGPLVRNIHVVTGKFTFTGASEAIANEIGALSTGGQILVTKRIALWLRDNSSLLVTKFIVEPMGHFSIPRLHTVMEVFQAVPKSLVMRRNSFYLPAVFLSTSKDGLSSWSSWID</sequence>
<keyword evidence="1" id="KW-0812">Transmembrane</keyword>
<feature type="transmembrane region" description="Helical" evidence="1">
    <location>
        <begin position="36"/>
        <end position="63"/>
    </location>
</feature>
<feature type="transmembrane region" description="Helical" evidence="1">
    <location>
        <begin position="179"/>
        <end position="205"/>
    </location>
</feature>
<gene>
    <name evidence="3" type="ORF">P3T76_006199</name>
</gene>
<dbReference type="Pfam" id="PF00211">
    <property type="entry name" value="Guanylate_cyc"/>
    <property type="match status" value="1"/>
</dbReference>
<dbReference type="PANTHER" id="PTHR43081:SF1">
    <property type="entry name" value="ADENYLATE CYCLASE, TERMINAL-DIFFERENTIATION SPECIFIC"/>
    <property type="match status" value="1"/>
</dbReference>
<evidence type="ECO:0000313" key="4">
    <source>
        <dbReference type="Proteomes" id="UP001259832"/>
    </source>
</evidence>
<accession>A0AAD9GQ96</accession>
<organism evidence="3 4">
    <name type="scientific">Phytophthora citrophthora</name>
    <dbReference type="NCBI Taxonomy" id="4793"/>
    <lineage>
        <taxon>Eukaryota</taxon>
        <taxon>Sar</taxon>
        <taxon>Stramenopiles</taxon>
        <taxon>Oomycota</taxon>
        <taxon>Peronosporomycetes</taxon>
        <taxon>Peronosporales</taxon>
        <taxon>Peronosporaceae</taxon>
        <taxon>Phytophthora</taxon>
    </lineage>
</organism>
<feature type="transmembrane region" description="Helical" evidence="1">
    <location>
        <begin position="148"/>
        <end position="172"/>
    </location>
</feature>
<keyword evidence="4" id="KW-1185">Reference proteome</keyword>
<feature type="transmembrane region" description="Helical" evidence="1">
    <location>
        <begin position="103"/>
        <end position="128"/>
    </location>
</feature>
<dbReference type="InterPro" id="IPR029787">
    <property type="entry name" value="Nucleotide_cyclase"/>
</dbReference>
<dbReference type="PROSITE" id="PS50125">
    <property type="entry name" value="GUANYLATE_CYCLASE_2"/>
    <property type="match status" value="1"/>
</dbReference>
<dbReference type="SUPFAM" id="SSF55073">
    <property type="entry name" value="Nucleotide cyclase"/>
    <property type="match status" value="1"/>
</dbReference>
<dbReference type="InterPro" id="IPR001054">
    <property type="entry name" value="A/G_cyclase"/>
</dbReference>